<evidence type="ECO:0000256" key="4">
    <source>
        <dbReference type="ARBA" id="ARBA00023136"/>
    </source>
</evidence>
<reference evidence="7 8" key="1">
    <citation type="submission" date="2019-08" db="EMBL/GenBank/DDBJ databases">
        <title>Lewinella sp. strain SSH13 Genome sequencing and assembly.</title>
        <authorList>
            <person name="Kim I."/>
        </authorList>
    </citation>
    <scope>NUCLEOTIDE SEQUENCE [LARGE SCALE GENOMIC DNA]</scope>
    <source>
        <strain evidence="7 8">SSH13</strain>
    </source>
</reference>
<organism evidence="7 8">
    <name type="scientific">Neolewinella aurantiaca</name>
    <dbReference type="NCBI Taxonomy" id="2602767"/>
    <lineage>
        <taxon>Bacteria</taxon>
        <taxon>Pseudomonadati</taxon>
        <taxon>Bacteroidota</taxon>
        <taxon>Saprospiria</taxon>
        <taxon>Saprospirales</taxon>
        <taxon>Lewinellaceae</taxon>
        <taxon>Neolewinella</taxon>
    </lineage>
</organism>
<evidence type="ECO:0000313" key="8">
    <source>
        <dbReference type="Proteomes" id="UP000321907"/>
    </source>
</evidence>
<sequence>MEIQVQSEAEQNGDRNGKVAAGIGFILFVIVLLIPIFFKLNPPPGQPGIAVLLAFDDQGSGDNPAGPSSPSEPVTEPQPVEPPPPAPEVKPEPVPEPPKPSSTPKPVVEQRDVIQEETAQDIAIRKQKAQEEARKRQEEEVRRREEAAAQAARDQAAKERREQEAREQAIREANAKAEAERQAREARAQALRDQLSGGLSGSGSGSGDTGKPGTQGRPDGVNDGSGIVAGSGRVSGGLGGRGLVSSPAVRESSQKSGTVIVEVCVGADGKVTTAKFTQSGSTTADPTLVKAAVDNAKTWKFSSDATAPPSQCGRITYTFKVQ</sequence>
<proteinExistence type="predicted"/>
<evidence type="ECO:0000256" key="3">
    <source>
        <dbReference type="ARBA" id="ARBA00022989"/>
    </source>
</evidence>
<feature type="compositionally biased region" description="Pro residues" evidence="5">
    <location>
        <begin position="79"/>
        <end position="103"/>
    </location>
</feature>
<dbReference type="InterPro" id="IPR006260">
    <property type="entry name" value="TonB/TolA_C"/>
</dbReference>
<dbReference type="OrthoDB" id="1496316at2"/>
<feature type="compositionally biased region" description="Gly residues" evidence="5">
    <location>
        <begin position="227"/>
        <end position="242"/>
    </location>
</feature>
<protein>
    <submittedName>
        <fullName evidence="7">TonB family protein</fullName>
    </submittedName>
</protein>
<feature type="compositionally biased region" description="Low complexity" evidence="5">
    <location>
        <begin position="68"/>
        <end position="78"/>
    </location>
</feature>
<evidence type="ECO:0000313" key="7">
    <source>
        <dbReference type="EMBL" id="TXF91824.1"/>
    </source>
</evidence>
<dbReference type="AlphaFoldDB" id="A0A5C7FUG8"/>
<feature type="compositionally biased region" description="Basic and acidic residues" evidence="5">
    <location>
        <begin position="128"/>
        <end position="147"/>
    </location>
</feature>
<feature type="compositionally biased region" description="Basic and acidic residues" evidence="5">
    <location>
        <begin position="155"/>
        <end position="187"/>
    </location>
</feature>
<keyword evidence="8" id="KW-1185">Reference proteome</keyword>
<keyword evidence="4 6" id="KW-0472">Membrane</keyword>
<evidence type="ECO:0000256" key="6">
    <source>
        <dbReference type="SAM" id="Phobius"/>
    </source>
</evidence>
<dbReference type="EMBL" id="VOXD01000001">
    <property type="protein sequence ID" value="TXF91824.1"/>
    <property type="molecule type" value="Genomic_DNA"/>
</dbReference>
<feature type="region of interest" description="Disordered" evidence="5">
    <location>
        <begin position="56"/>
        <end position="255"/>
    </location>
</feature>
<evidence type="ECO:0000256" key="2">
    <source>
        <dbReference type="ARBA" id="ARBA00022692"/>
    </source>
</evidence>
<comment type="caution">
    <text evidence="7">The sequence shown here is derived from an EMBL/GenBank/DDBJ whole genome shotgun (WGS) entry which is preliminary data.</text>
</comment>
<evidence type="ECO:0000256" key="5">
    <source>
        <dbReference type="SAM" id="MobiDB-lite"/>
    </source>
</evidence>
<feature type="transmembrane region" description="Helical" evidence="6">
    <location>
        <begin position="20"/>
        <end position="38"/>
    </location>
</feature>
<comment type="subcellular location">
    <subcellularLocation>
        <location evidence="1">Membrane</location>
        <topology evidence="1">Single-pass membrane protein</topology>
    </subcellularLocation>
</comment>
<accession>A0A5C7FUG8</accession>
<dbReference type="RefSeq" id="WP_147928865.1">
    <property type="nucleotide sequence ID" value="NZ_VOXD01000001.1"/>
</dbReference>
<dbReference type="GO" id="GO:0016020">
    <property type="term" value="C:membrane"/>
    <property type="evidence" value="ECO:0007669"/>
    <property type="project" value="UniProtKB-SubCell"/>
</dbReference>
<keyword evidence="3 6" id="KW-1133">Transmembrane helix</keyword>
<name>A0A5C7FUG8_9BACT</name>
<dbReference type="Proteomes" id="UP000321907">
    <property type="component" value="Unassembled WGS sequence"/>
</dbReference>
<gene>
    <name evidence="7" type="ORF">FUA23_01160</name>
</gene>
<keyword evidence="2 6" id="KW-0812">Transmembrane</keyword>
<evidence type="ECO:0000256" key="1">
    <source>
        <dbReference type="ARBA" id="ARBA00004167"/>
    </source>
</evidence>
<feature type="compositionally biased region" description="Gly residues" evidence="5">
    <location>
        <begin position="198"/>
        <end position="210"/>
    </location>
</feature>
<dbReference type="Gene3D" id="3.30.1150.10">
    <property type="match status" value="1"/>
</dbReference>
<dbReference type="NCBIfam" id="TIGR01352">
    <property type="entry name" value="tonB_Cterm"/>
    <property type="match status" value="1"/>
</dbReference>